<evidence type="ECO:0000259" key="3">
    <source>
        <dbReference type="Pfam" id="PF03572"/>
    </source>
</evidence>
<feature type="domain" description="CPAF-like PDZ" evidence="4">
    <location>
        <begin position="179"/>
        <end position="298"/>
    </location>
</feature>
<feature type="chain" id="PRO_5002468790" evidence="2">
    <location>
        <begin position="19"/>
        <end position="704"/>
    </location>
</feature>
<dbReference type="Gene3D" id="3.90.226.10">
    <property type="entry name" value="2-enoyl-CoA Hydratase, Chain A, domain 1"/>
    <property type="match status" value="1"/>
</dbReference>
<feature type="compositionally biased region" description="Pro residues" evidence="1">
    <location>
        <begin position="363"/>
        <end position="376"/>
    </location>
</feature>
<dbReference type="OrthoDB" id="27214at2759"/>
<gene>
    <name evidence="5" type="ORF">TI39_contig340g00017</name>
</gene>
<feature type="signal peptide" evidence="2">
    <location>
        <begin position="1"/>
        <end position="18"/>
    </location>
</feature>
<proteinExistence type="predicted"/>
<evidence type="ECO:0000313" key="5">
    <source>
        <dbReference type="EMBL" id="KJY00169.1"/>
    </source>
</evidence>
<evidence type="ECO:0000259" key="4">
    <source>
        <dbReference type="Pfam" id="PF23658"/>
    </source>
</evidence>
<comment type="caution">
    <text evidence="5">The sequence shown here is derived from an EMBL/GenBank/DDBJ whole genome shotgun (WGS) entry which is preliminary data.</text>
</comment>
<evidence type="ECO:0000256" key="1">
    <source>
        <dbReference type="SAM" id="MobiDB-lite"/>
    </source>
</evidence>
<protein>
    <submittedName>
        <fullName evidence="5">Peptidase s41 family protein</fullName>
    </submittedName>
</protein>
<evidence type="ECO:0000313" key="6">
    <source>
        <dbReference type="Proteomes" id="UP000033647"/>
    </source>
</evidence>
<dbReference type="STRING" id="1047168.A0A0F4GSF7"/>
<dbReference type="PANTHER" id="PTHR37049">
    <property type="entry name" value="PEPTIDASE S41 FAMILY PROTEIN"/>
    <property type="match status" value="1"/>
</dbReference>
<dbReference type="Pfam" id="PF23658">
    <property type="entry name" value="PDZ_CPAF_rel"/>
    <property type="match status" value="1"/>
</dbReference>
<dbReference type="EMBL" id="LAFY01000332">
    <property type="protein sequence ID" value="KJY00169.1"/>
    <property type="molecule type" value="Genomic_DNA"/>
</dbReference>
<dbReference type="GO" id="GO:0006508">
    <property type="term" value="P:proteolysis"/>
    <property type="evidence" value="ECO:0007669"/>
    <property type="project" value="InterPro"/>
</dbReference>
<accession>A0A0F4GSF7</accession>
<dbReference type="AlphaFoldDB" id="A0A0F4GSF7"/>
<keyword evidence="2" id="KW-0732">Signal</keyword>
<dbReference type="Proteomes" id="UP000033647">
    <property type="component" value="Unassembled WGS sequence"/>
</dbReference>
<keyword evidence="6" id="KW-1185">Reference proteome</keyword>
<sequence>MLIHSLLIVGCTISTAAGSRHLGYDLKPKDSSLQPVKRGLGQVGVSVSLSQQNQAPYSANTTNPSNSTDTSCGKLMAVAQHLDQDGTVPADLSYQCLMSIPFHQADALFHIETLLPYIIGFHSDLAWVADPPEEYVANVKAPFDVLGCIDTVKAAVESGSYTSEYLFSLDLEQCFGLITFGRTYSLISASSDGESPAAIYIYDDIDAVASGDASFEPSPIVKINGRDPEEVLLEASKGAPVQDPDAAYNYMFGHSLRQPGLFTYGGPLFAWYPGPTTLYEFANGTQVVDQTVAFLDTSITPNASIQTGEDFYRSYVGWTTDCDANSVGAISVYDYSVCRKEFHKSDNSASSGGDASGNDGADTPPPGPVPPPPGYPVPVVSLNDSMVWGFFPEGEHTQDVAVLAVAAFWDVNEHAFDNTSFAEFLGDFFQQAADAKRTKLVIDLSQNLGGFENGLFQLYSALFPDLPVPVYGGDAAATDARNLMGQEYSYTVGVSDPDSLTQIQAWKSYNYRTDLDLDGNHFTSWEQKFGPAGSPFTPYWRSELFPSETARSPFTPENTVILSDGVLVSCAADFAELLILQASVRTVAIGGRPSTQSMQTVGGSRSYTSSTYLSVFQDVAAVFLEGKLHDPEFYNSTVLGEINVLPLIRSKLNSLALQLAQDPRDPSLIPMMYKYQPADCHIPYTLENVLDASARWKDAVAKAF</sequence>
<dbReference type="PANTHER" id="PTHR37049:SF4">
    <property type="entry name" value="RHODANESE DOMAIN-CONTAINING PROTEIN"/>
    <property type="match status" value="1"/>
</dbReference>
<feature type="compositionally biased region" description="Low complexity" evidence="1">
    <location>
        <begin position="347"/>
        <end position="362"/>
    </location>
</feature>
<name>A0A0F4GSF7_9PEZI</name>
<evidence type="ECO:0000256" key="2">
    <source>
        <dbReference type="SAM" id="SignalP"/>
    </source>
</evidence>
<feature type="domain" description="Tail specific protease" evidence="3">
    <location>
        <begin position="413"/>
        <end position="613"/>
    </location>
</feature>
<dbReference type="InterPro" id="IPR029045">
    <property type="entry name" value="ClpP/crotonase-like_dom_sf"/>
</dbReference>
<dbReference type="InterPro" id="IPR052766">
    <property type="entry name" value="S41A_metabolite_peptidase"/>
</dbReference>
<dbReference type="GO" id="GO:0008236">
    <property type="term" value="F:serine-type peptidase activity"/>
    <property type="evidence" value="ECO:0007669"/>
    <property type="project" value="InterPro"/>
</dbReference>
<dbReference type="InterPro" id="IPR005151">
    <property type="entry name" value="Tail-specific_protease"/>
</dbReference>
<feature type="region of interest" description="Disordered" evidence="1">
    <location>
        <begin position="346"/>
        <end position="376"/>
    </location>
</feature>
<reference evidence="5 6" key="1">
    <citation type="submission" date="2015-03" db="EMBL/GenBank/DDBJ databases">
        <title>RNA-seq based gene annotation and comparative genomics of four Zymoseptoria species reveal species-specific pathogenicity related genes and transposable element activity.</title>
        <authorList>
            <person name="Grandaubert J."/>
            <person name="Bhattacharyya A."/>
            <person name="Stukenbrock E.H."/>
        </authorList>
    </citation>
    <scope>NUCLEOTIDE SEQUENCE [LARGE SCALE GENOMIC DNA]</scope>
    <source>
        <strain evidence="5 6">Zb18110</strain>
    </source>
</reference>
<organism evidence="5 6">
    <name type="scientific">Zymoseptoria brevis</name>
    <dbReference type="NCBI Taxonomy" id="1047168"/>
    <lineage>
        <taxon>Eukaryota</taxon>
        <taxon>Fungi</taxon>
        <taxon>Dikarya</taxon>
        <taxon>Ascomycota</taxon>
        <taxon>Pezizomycotina</taxon>
        <taxon>Dothideomycetes</taxon>
        <taxon>Dothideomycetidae</taxon>
        <taxon>Mycosphaerellales</taxon>
        <taxon>Mycosphaerellaceae</taxon>
        <taxon>Zymoseptoria</taxon>
    </lineage>
</organism>
<dbReference type="InterPro" id="IPR056186">
    <property type="entry name" value="PDZ_CPAF-rel"/>
</dbReference>
<dbReference type="SUPFAM" id="SSF52096">
    <property type="entry name" value="ClpP/crotonase"/>
    <property type="match status" value="1"/>
</dbReference>
<dbReference type="Pfam" id="PF03572">
    <property type="entry name" value="Peptidase_S41"/>
    <property type="match status" value="1"/>
</dbReference>